<evidence type="ECO:0000313" key="1">
    <source>
        <dbReference type="EMBL" id="KAJ7988658.1"/>
    </source>
</evidence>
<dbReference type="EMBL" id="CM055757">
    <property type="protein sequence ID" value="KAJ7988658.1"/>
    <property type="molecule type" value="Genomic_DNA"/>
</dbReference>
<comment type="caution">
    <text evidence="1">The sequence shown here is derived from an EMBL/GenBank/DDBJ whole genome shotgun (WGS) entry which is preliminary data.</text>
</comment>
<proteinExistence type="predicted"/>
<reference evidence="1" key="1">
    <citation type="submission" date="2021-05" db="EMBL/GenBank/DDBJ databases">
        <authorList>
            <person name="Pan Q."/>
            <person name="Jouanno E."/>
            <person name="Zahm M."/>
            <person name="Klopp C."/>
            <person name="Cabau C."/>
            <person name="Louis A."/>
            <person name="Berthelot C."/>
            <person name="Parey E."/>
            <person name="Roest Crollius H."/>
            <person name="Montfort J."/>
            <person name="Robinson-Rechavi M."/>
            <person name="Bouchez O."/>
            <person name="Lampietro C."/>
            <person name="Lopez Roques C."/>
            <person name="Donnadieu C."/>
            <person name="Postlethwait J."/>
            <person name="Bobe J."/>
            <person name="Dillon D."/>
            <person name="Chandos A."/>
            <person name="von Hippel F."/>
            <person name="Guiguen Y."/>
        </authorList>
    </citation>
    <scope>NUCLEOTIDE SEQUENCE</scope>
    <source>
        <strain evidence="1">YG-Jan2019</strain>
    </source>
</reference>
<organism evidence="1 2">
    <name type="scientific">Dallia pectoralis</name>
    <name type="common">Alaska blackfish</name>
    <dbReference type="NCBI Taxonomy" id="75939"/>
    <lineage>
        <taxon>Eukaryota</taxon>
        <taxon>Metazoa</taxon>
        <taxon>Chordata</taxon>
        <taxon>Craniata</taxon>
        <taxon>Vertebrata</taxon>
        <taxon>Euteleostomi</taxon>
        <taxon>Actinopterygii</taxon>
        <taxon>Neopterygii</taxon>
        <taxon>Teleostei</taxon>
        <taxon>Protacanthopterygii</taxon>
        <taxon>Esociformes</taxon>
        <taxon>Umbridae</taxon>
        <taxon>Dallia</taxon>
    </lineage>
</organism>
<keyword evidence="2" id="KW-1185">Reference proteome</keyword>
<evidence type="ECO:0000313" key="2">
    <source>
        <dbReference type="Proteomes" id="UP001157502"/>
    </source>
</evidence>
<accession>A0ACC2FB61</accession>
<dbReference type="Proteomes" id="UP001157502">
    <property type="component" value="Chromosome 30"/>
</dbReference>
<gene>
    <name evidence="1" type="ORF">DPEC_G00311500</name>
</gene>
<protein>
    <submittedName>
        <fullName evidence="1">Uncharacterized protein</fullName>
    </submittedName>
</protein>
<sequence>MPLEHKLNSRYTPRSVGQGFQLPVPGGVHCPWDQQPGHGLVEGCLAGQSGGGAPLESQKFLDIDPHVPHNVLRSSSLKLCSIACQ</sequence>
<name>A0ACC2FB61_DALPE</name>